<dbReference type="Gene3D" id="3.40.50.1820">
    <property type="entry name" value="alpha/beta hydrolase"/>
    <property type="match status" value="1"/>
</dbReference>
<dbReference type="InterPro" id="IPR029058">
    <property type="entry name" value="AB_hydrolase_fold"/>
</dbReference>
<keyword evidence="3" id="KW-1185">Reference proteome</keyword>
<comment type="caution">
    <text evidence="2">The sequence shown here is derived from an EMBL/GenBank/DDBJ whole genome shotgun (WGS) entry which is preliminary data.</text>
</comment>
<evidence type="ECO:0000313" key="2">
    <source>
        <dbReference type="EMBL" id="MDR7270649.1"/>
    </source>
</evidence>
<name>A0ABU1YP62_ROSSA</name>
<feature type="domain" description="Peptidase S9 prolyl oligopeptidase catalytic" evidence="1">
    <location>
        <begin position="208"/>
        <end position="268"/>
    </location>
</feature>
<evidence type="ECO:0000313" key="3">
    <source>
        <dbReference type="Proteomes" id="UP001180453"/>
    </source>
</evidence>
<protein>
    <submittedName>
        <fullName evidence="2">Fermentation-respiration switch protein FrsA (DUF1100 family)</fullName>
    </submittedName>
</protein>
<dbReference type="Proteomes" id="UP001180453">
    <property type="component" value="Unassembled WGS sequence"/>
</dbReference>
<accession>A0ABU1YP62</accession>
<gene>
    <name evidence="2" type="ORF">J2X20_003307</name>
</gene>
<dbReference type="InterPro" id="IPR001375">
    <property type="entry name" value="Peptidase_S9_cat"/>
</dbReference>
<reference evidence="2 3" key="1">
    <citation type="submission" date="2023-07" db="EMBL/GenBank/DDBJ databases">
        <title>Sorghum-associated microbial communities from plants grown in Nebraska, USA.</title>
        <authorList>
            <person name="Schachtman D."/>
        </authorList>
    </citation>
    <scope>NUCLEOTIDE SEQUENCE [LARGE SCALE GENOMIC DNA]</scope>
    <source>
        <strain evidence="2 3">BE314</strain>
    </source>
</reference>
<dbReference type="SUPFAM" id="SSF53474">
    <property type="entry name" value="alpha/beta-Hydrolases"/>
    <property type="match status" value="1"/>
</dbReference>
<sequence length="291" mass="30939">MMLLFAYFPPWAFALLAGAALPAALVLLQGKLLFGRTWVIRRTDPGPAAERRRPEAVWLERPGGVRLQGWLTVPTGDSPPRRLLLWFGGRNENVAWTPDLAGWLPDDCALLAFNYRSLGESGGWPSEAACVADAEAAAAWGLARLALPSSALHLAGRSLGTGVAMQLAARLAAAGRPATSVALITPLKSLRAVLRRNPLLAPLTPWLRSPLDSVAAARALNCEVLVLLAERDTQVPHAHSHTLVQALQHAGAAVTVHQLAGTNHRSLARTPAAMRQLGGWLLSGPRPSAKG</sequence>
<dbReference type="EMBL" id="JAVDXU010000002">
    <property type="protein sequence ID" value="MDR7270649.1"/>
    <property type="molecule type" value="Genomic_DNA"/>
</dbReference>
<dbReference type="PANTHER" id="PTHR12277">
    <property type="entry name" value="ALPHA/BETA HYDROLASE DOMAIN-CONTAINING PROTEIN"/>
    <property type="match status" value="1"/>
</dbReference>
<organism evidence="2 3">
    <name type="scientific">Roseateles saccharophilus</name>
    <name type="common">Pseudomonas saccharophila</name>
    <dbReference type="NCBI Taxonomy" id="304"/>
    <lineage>
        <taxon>Bacteria</taxon>
        <taxon>Pseudomonadati</taxon>
        <taxon>Pseudomonadota</taxon>
        <taxon>Betaproteobacteria</taxon>
        <taxon>Burkholderiales</taxon>
        <taxon>Sphaerotilaceae</taxon>
        <taxon>Roseateles</taxon>
    </lineage>
</organism>
<dbReference type="Pfam" id="PF00326">
    <property type="entry name" value="Peptidase_S9"/>
    <property type="match status" value="1"/>
</dbReference>
<evidence type="ECO:0000259" key="1">
    <source>
        <dbReference type="Pfam" id="PF00326"/>
    </source>
</evidence>
<proteinExistence type="predicted"/>